<gene>
    <name evidence="2" type="ORF">Tci_578213</name>
</gene>
<sequence length="55" mass="6426">MEGLNNILENLKEALEDNDLRISRENTKYLRCDFGRVENTYNEVVDICIGDNILH</sequence>
<reference evidence="2" key="1">
    <citation type="journal article" date="2019" name="Sci. Rep.">
        <title>Draft genome of Tanacetum cinerariifolium, the natural source of mosquito coil.</title>
        <authorList>
            <person name="Yamashiro T."/>
            <person name="Shiraishi A."/>
            <person name="Satake H."/>
            <person name="Nakayama K."/>
        </authorList>
    </citation>
    <scope>NUCLEOTIDE SEQUENCE</scope>
</reference>
<dbReference type="AlphaFoldDB" id="A0A699J293"/>
<comment type="caution">
    <text evidence="2">The sequence shown here is derived from an EMBL/GenBank/DDBJ whole genome shotgun (WGS) entry which is preliminary data.</text>
</comment>
<evidence type="ECO:0000313" key="2">
    <source>
        <dbReference type="EMBL" id="GFA06241.1"/>
    </source>
</evidence>
<organism evidence="2">
    <name type="scientific">Tanacetum cinerariifolium</name>
    <name type="common">Dalmatian daisy</name>
    <name type="synonym">Chrysanthemum cinerariifolium</name>
    <dbReference type="NCBI Taxonomy" id="118510"/>
    <lineage>
        <taxon>Eukaryota</taxon>
        <taxon>Viridiplantae</taxon>
        <taxon>Streptophyta</taxon>
        <taxon>Embryophyta</taxon>
        <taxon>Tracheophyta</taxon>
        <taxon>Spermatophyta</taxon>
        <taxon>Magnoliopsida</taxon>
        <taxon>eudicotyledons</taxon>
        <taxon>Gunneridae</taxon>
        <taxon>Pentapetalae</taxon>
        <taxon>asterids</taxon>
        <taxon>campanulids</taxon>
        <taxon>Asterales</taxon>
        <taxon>Asteraceae</taxon>
        <taxon>Asteroideae</taxon>
        <taxon>Anthemideae</taxon>
        <taxon>Anthemidinae</taxon>
        <taxon>Tanacetum</taxon>
    </lineage>
</organism>
<feature type="non-terminal residue" evidence="2">
    <location>
        <position position="55"/>
    </location>
</feature>
<evidence type="ECO:0000256" key="1">
    <source>
        <dbReference type="SAM" id="Coils"/>
    </source>
</evidence>
<protein>
    <submittedName>
        <fullName evidence="2">Uncharacterized protein</fullName>
    </submittedName>
</protein>
<feature type="coiled-coil region" evidence="1">
    <location>
        <begin position="1"/>
        <end position="28"/>
    </location>
</feature>
<name>A0A699J293_TANCI</name>
<accession>A0A699J293</accession>
<keyword evidence="1" id="KW-0175">Coiled coil</keyword>
<proteinExistence type="predicted"/>
<dbReference type="EMBL" id="BKCJ010363110">
    <property type="protein sequence ID" value="GFA06241.1"/>
    <property type="molecule type" value="Genomic_DNA"/>
</dbReference>